<dbReference type="AlphaFoldDB" id="A0A9Q1CZU3"/>
<sequence length="70" mass="7659">MTADKNSDPKGQTSLPAFCWGAASVPLSKAHNPQLLSLQFVHEWFLSLTTTGAPFCCEERLRFHLALGAL</sequence>
<dbReference type="EMBL" id="JAFJMO010000016">
    <property type="protein sequence ID" value="KAJ8253993.1"/>
    <property type="molecule type" value="Genomic_DNA"/>
</dbReference>
<accession>A0A9Q1CZU3</accession>
<keyword evidence="2" id="KW-1185">Reference proteome</keyword>
<organism evidence="1 2">
    <name type="scientific">Conger conger</name>
    <name type="common">Conger eel</name>
    <name type="synonym">Muraena conger</name>
    <dbReference type="NCBI Taxonomy" id="82655"/>
    <lineage>
        <taxon>Eukaryota</taxon>
        <taxon>Metazoa</taxon>
        <taxon>Chordata</taxon>
        <taxon>Craniata</taxon>
        <taxon>Vertebrata</taxon>
        <taxon>Euteleostomi</taxon>
        <taxon>Actinopterygii</taxon>
        <taxon>Neopterygii</taxon>
        <taxon>Teleostei</taxon>
        <taxon>Anguilliformes</taxon>
        <taxon>Congridae</taxon>
        <taxon>Conger</taxon>
    </lineage>
</organism>
<evidence type="ECO:0000313" key="1">
    <source>
        <dbReference type="EMBL" id="KAJ8253993.1"/>
    </source>
</evidence>
<name>A0A9Q1CZU3_CONCO</name>
<dbReference type="Proteomes" id="UP001152803">
    <property type="component" value="Unassembled WGS sequence"/>
</dbReference>
<evidence type="ECO:0000313" key="2">
    <source>
        <dbReference type="Proteomes" id="UP001152803"/>
    </source>
</evidence>
<comment type="caution">
    <text evidence="1">The sequence shown here is derived from an EMBL/GenBank/DDBJ whole genome shotgun (WGS) entry which is preliminary data.</text>
</comment>
<reference evidence="1" key="1">
    <citation type="journal article" date="2023" name="Science">
        <title>Genome structures resolve the early diversification of teleost fishes.</title>
        <authorList>
            <person name="Parey E."/>
            <person name="Louis A."/>
            <person name="Montfort J."/>
            <person name="Bouchez O."/>
            <person name="Roques C."/>
            <person name="Iampietro C."/>
            <person name="Lluch J."/>
            <person name="Castinel A."/>
            <person name="Donnadieu C."/>
            <person name="Desvignes T."/>
            <person name="Floi Bucao C."/>
            <person name="Jouanno E."/>
            <person name="Wen M."/>
            <person name="Mejri S."/>
            <person name="Dirks R."/>
            <person name="Jansen H."/>
            <person name="Henkel C."/>
            <person name="Chen W.J."/>
            <person name="Zahm M."/>
            <person name="Cabau C."/>
            <person name="Klopp C."/>
            <person name="Thompson A.W."/>
            <person name="Robinson-Rechavi M."/>
            <person name="Braasch I."/>
            <person name="Lecointre G."/>
            <person name="Bobe J."/>
            <person name="Postlethwait J.H."/>
            <person name="Berthelot C."/>
            <person name="Roest Crollius H."/>
            <person name="Guiguen Y."/>
        </authorList>
    </citation>
    <scope>NUCLEOTIDE SEQUENCE</scope>
    <source>
        <strain evidence="1">Concon-B</strain>
    </source>
</reference>
<gene>
    <name evidence="1" type="ORF">COCON_G00206050</name>
</gene>
<protein>
    <submittedName>
        <fullName evidence="1">Uncharacterized protein</fullName>
    </submittedName>
</protein>
<proteinExistence type="predicted"/>